<comment type="subcellular location">
    <subcellularLocation>
        <location evidence="7">Cell inner membrane</location>
        <topology evidence="7">Multi-pass membrane protein</topology>
    </subcellularLocation>
    <subcellularLocation>
        <location evidence="1">Cell membrane</location>
        <topology evidence="1">Multi-pass membrane protein</topology>
    </subcellularLocation>
</comment>
<dbReference type="Proteomes" id="UP000229498">
    <property type="component" value="Unassembled WGS sequence"/>
</dbReference>
<dbReference type="AlphaFoldDB" id="A0A2M9G1C4"/>
<evidence type="ECO:0000256" key="2">
    <source>
        <dbReference type="ARBA" id="ARBA00009298"/>
    </source>
</evidence>
<evidence type="ECO:0000313" key="10">
    <source>
        <dbReference type="Proteomes" id="UP000229498"/>
    </source>
</evidence>
<evidence type="ECO:0000313" key="9">
    <source>
        <dbReference type="EMBL" id="PJK29511.1"/>
    </source>
</evidence>
<dbReference type="PANTHER" id="PTHR33778">
    <property type="entry name" value="PROTEIN MGTC"/>
    <property type="match status" value="1"/>
</dbReference>
<sequence>MEEFLQTDYIPVGEALLRVLAAAGCGFILGLDRELKKKPVGLRTYMLVAVGAAAFTIAGMELAHQDAPVNNRIDPGRVIEGIIGAFGFLGAGAIIKSGDDRLSGMASGAATWVTGSMGVACGLGLFWLALPLALGAAAVLFVLEFIQGRTEAMKNPNYRKAGGKHFR</sequence>
<accession>A0A2M9G1C4</accession>
<protein>
    <recommendedName>
        <fullName evidence="7">Protein MgtC</fullName>
    </recommendedName>
</protein>
<evidence type="ECO:0000256" key="7">
    <source>
        <dbReference type="RuleBase" id="RU365041"/>
    </source>
</evidence>
<evidence type="ECO:0000256" key="1">
    <source>
        <dbReference type="ARBA" id="ARBA00004651"/>
    </source>
</evidence>
<keyword evidence="3" id="KW-1003">Cell membrane</keyword>
<dbReference type="PRINTS" id="PR01837">
    <property type="entry name" value="MGTCSAPBPROT"/>
</dbReference>
<feature type="transmembrane region" description="Helical" evidence="7">
    <location>
        <begin position="126"/>
        <end position="146"/>
    </location>
</feature>
<gene>
    <name evidence="9" type="ORF">CVT23_10640</name>
</gene>
<comment type="caution">
    <text evidence="9">The sequence shown here is derived from an EMBL/GenBank/DDBJ whole genome shotgun (WGS) entry which is preliminary data.</text>
</comment>
<keyword evidence="10" id="KW-1185">Reference proteome</keyword>
<evidence type="ECO:0000256" key="5">
    <source>
        <dbReference type="ARBA" id="ARBA00022989"/>
    </source>
</evidence>
<keyword evidence="6 7" id="KW-0472">Membrane</keyword>
<feature type="transmembrane region" description="Helical" evidence="7">
    <location>
        <begin position="76"/>
        <end position="95"/>
    </location>
</feature>
<feature type="transmembrane region" description="Helical" evidence="7">
    <location>
        <begin position="44"/>
        <end position="64"/>
    </location>
</feature>
<keyword evidence="7" id="KW-0997">Cell inner membrane</keyword>
<keyword evidence="4 7" id="KW-0812">Transmembrane</keyword>
<reference evidence="9 10" key="1">
    <citation type="submission" date="2017-11" db="EMBL/GenBank/DDBJ databases">
        <title>Draft genome sequence of Rhizobiales bacterium SY3-13.</title>
        <authorList>
            <person name="Sun C."/>
        </authorList>
    </citation>
    <scope>NUCLEOTIDE SEQUENCE [LARGE SCALE GENOMIC DNA]</scope>
    <source>
        <strain evidence="9 10">SY3-13</strain>
    </source>
</reference>
<feature type="transmembrane region" description="Helical" evidence="7">
    <location>
        <begin position="15"/>
        <end position="32"/>
    </location>
</feature>
<dbReference type="EMBL" id="PHIG01000032">
    <property type="protein sequence ID" value="PJK29511.1"/>
    <property type="molecule type" value="Genomic_DNA"/>
</dbReference>
<name>A0A2M9G1C4_9PROT</name>
<evidence type="ECO:0000256" key="6">
    <source>
        <dbReference type="ARBA" id="ARBA00023136"/>
    </source>
</evidence>
<proteinExistence type="inferred from homology"/>
<organism evidence="9 10">
    <name type="scientific">Minwuia thermotolerans</name>
    <dbReference type="NCBI Taxonomy" id="2056226"/>
    <lineage>
        <taxon>Bacteria</taxon>
        <taxon>Pseudomonadati</taxon>
        <taxon>Pseudomonadota</taxon>
        <taxon>Alphaproteobacteria</taxon>
        <taxon>Minwuiales</taxon>
        <taxon>Minwuiaceae</taxon>
        <taxon>Minwuia</taxon>
    </lineage>
</organism>
<dbReference type="RefSeq" id="WP_109793535.1">
    <property type="nucleotide sequence ID" value="NZ_PHIG01000032.1"/>
</dbReference>
<feature type="domain" description="MgtC/SapB/SrpB/YhiD N-terminal" evidence="8">
    <location>
        <begin position="20"/>
        <end position="147"/>
    </location>
</feature>
<evidence type="ECO:0000256" key="3">
    <source>
        <dbReference type="ARBA" id="ARBA00022475"/>
    </source>
</evidence>
<dbReference type="PANTHER" id="PTHR33778:SF1">
    <property type="entry name" value="MAGNESIUM TRANSPORTER YHID-RELATED"/>
    <property type="match status" value="1"/>
</dbReference>
<dbReference type="InterPro" id="IPR049177">
    <property type="entry name" value="MgtC_SapB_SrpB_YhiD_N"/>
</dbReference>
<comment type="similarity">
    <text evidence="2 7">Belongs to the MgtC/SapB family.</text>
</comment>
<evidence type="ECO:0000256" key="4">
    <source>
        <dbReference type="ARBA" id="ARBA00022692"/>
    </source>
</evidence>
<evidence type="ECO:0000259" key="8">
    <source>
        <dbReference type="Pfam" id="PF02308"/>
    </source>
</evidence>
<dbReference type="GO" id="GO:0005886">
    <property type="term" value="C:plasma membrane"/>
    <property type="evidence" value="ECO:0007669"/>
    <property type="project" value="UniProtKB-SubCell"/>
</dbReference>
<dbReference type="InterPro" id="IPR003416">
    <property type="entry name" value="MgtC/SapB/SrpB/YhiD_fam"/>
</dbReference>
<keyword evidence="5 7" id="KW-1133">Transmembrane helix</keyword>
<dbReference type="OrthoDB" id="9811198at2"/>
<dbReference type="Pfam" id="PF02308">
    <property type="entry name" value="MgtC"/>
    <property type="match status" value="1"/>
</dbReference>